<dbReference type="SUPFAM" id="SSF103473">
    <property type="entry name" value="MFS general substrate transporter"/>
    <property type="match status" value="1"/>
</dbReference>
<keyword evidence="2" id="KW-0813">Transport</keyword>
<feature type="domain" description="Major facilitator superfamily (MFS) profile" evidence="8">
    <location>
        <begin position="222"/>
        <end position="417"/>
    </location>
</feature>
<reference evidence="10" key="1">
    <citation type="submission" date="2016-10" db="EMBL/GenBank/DDBJ databases">
        <authorList>
            <person name="Varghese N."/>
        </authorList>
    </citation>
    <scope>NUCLEOTIDE SEQUENCE [LARGE SCALE GENOMIC DNA]</scope>
    <source>
        <strain evidence="10">DSM 17980</strain>
    </source>
</reference>
<sequence>MRANTVWKNRDFRWLITGQTVSEFGSAVSNFALPWLMLQMTGSALQMGLGFAVGFVPYLILSLPAGVWADRRDRRRLMMLADAIRMLLIATIPAAYLLGMLTVAQLYLVMAGMSACNAVFDAAYVSCLPNVVEKDQLPAANSALQAGVSASQILGPTLAMGLIGFAGAANTLVIDALSYLVSILSLLAIRSRFSAAADAARPRAGMLRDIAEGLRYVWNHSLIRTISLFTLVGNLGGSASSALILYRLNHDLHASVYASGLAMAGVSAGAMVGSLLAGVLTPRMQAGRMMMISLLAFAIPDYIIAAARHAWVIGFANLLLGVSMVLWNVQSLSLRQSVIPDHMLGRASSSIRMLVWCSIPLGNALGGVAGEWFGTVAVFTATGIMHTIVWIAGWRTPLYHWGRNGTEAAPDESPVPG</sequence>
<evidence type="ECO:0000256" key="1">
    <source>
        <dbReference type="ARBA" id="ARBA00004651"/>
    </source>
</evidence>
<name>A0A1I7JP44_9BACL</name>
<dbReference type="InterPro" id="IPR010290">
    <property type="entry name" value="TM_effector"/>
</dbReference>
<dbReference type="PANTHER" id="PTHR23513">
    <property type="entry name" value="INTEGRAL MEMBRANE EFFLUX PROTEIN-RELATED"/>
    <property type="match status" value="1"/>
</dbReference>
<evidence type="ECO:0000259" key="8">
    <source>
        <dbReference type="PROSITE" id="PS50850"/>
    </source>
</evidence>
<dbReference type="Pfam" id="PF05977">
    <property type="entry name" value="MFS_3"/>
    <property type="match status" value="1"/>
</dbReference>
<evidence type="ECO:0000256" key="5">
    <source>
        <dbReference type="ARBA" id="ARBA00022989"/>
    </source>
</evidence>
<feature type="transmembrane region" description="Helical" evidence="7">
    <location>
        <begin position="162"/>
        <end position="189"/>
    </location>
</feature>
<accession>A0A1I7JP44</accession>
<evidence type="ECO:0000256" key="3">
    <source>
        <dbReference type="ARBA" id="ARBA00022475"/>
    </source>
</evidence>
<keyword evidence="4 7" id="KW-0812">Transmembrane</keyword>
<dbReference type="InterPro" id="IPR036259">
    <property type="entry name" value="MFS_trans_sf"/>
</dbReference>
<dbReference type="Gene3D" id="1.20.1250.20">
    <property type="entry name" value="MFS general substrate transporter like domains"/>
    <property type="match status" value="1"/>
</dbReference>
<feature type="transmembrane region" description="Helical" evidence="7">
    <location>
        <begin position="86"/>
        <end position="108"/>
    </location>
</feature>
<dbReference type="RefSeq" id="WP_074952703.1">
    <property type="nucleotide sequence ID" value="NZ_FPBV01000011.1"/>
</dbReference>
<evidence type="ECO:0000313" key="9">
    <source>
        <dbReference type="EMBL" id="SFU86939.1"/>
    </source>
</evidence>
<dbReference type="GO" id="GO:0005886">
    <property type="term" value="C:plasma membrane"/>
    <property type="evidence" value="ECO:0007669"/>
    <property type="project" value="UniProtKB-SubCell"/>
</dbReference>
<feature type="transmembrane region" description="Helical" evidence="7">
    <location>
        <begin position="254"/>
        <end position="277"/>
    </location>
</feature>
<feature type="transmembrane region" description="Helical" evidence="7">
    <location>
        <begin position="12"/>
        <end position="38"/>
    </location>
</feature>
<evidence type="ECO:0000256" key="4">
    <source>
        <dbReference type="ARBA" id="ARBA00022692"/>
    </source>
</evidence>
<proteinExistence type="predicted"/>
<feature type="transmembrane region" description="Helical" evidence="7">
    <location>
        <begin position="225"/>
        <end position="248"/>
    </location>
</feature>
<gene>
    <name evidence="9" type="ORF">SAMN05421543_11119</name>
</gene>
<feature type="transmembrane region" description="Helical" evidence="7">
    <location>
        <begin position="289"/>
        <end position="305"/>
    </location>
</feature>
<evidence type="ECO:0000313" key="10">
    <source>
        <dbReference type="Proteomes" id="UP000183508"/>
    </source>
</evidence>
<keyword evidence="3" id="KW-1003">Cell membrane</keyword>
<dbReference type="Proteomes" id="UP000183508">
    <property type="component" value="Unassembled WGS sequence"/>
</dbReference>
<feature type="transmembrane region" description="Helical" evidence="7">
    <location>
        <begin position="372"/>
        <end position="393"/>
    </location>
</feature>
<comment type="subcellular location">
    <subcellularLocation>
        <location evidence="1">Cell membrane</location>
        <topology evidence="1">Multi-pass membrane protein</topology>
    </subcellularLocation>
</comment>
<feature type="transmembrane region" description="Helical" evidence="7">
    <location>
        <begin position="44"/>
        <end position="65"/>
    </location>
</feature>
<keyword evidence="10" id="KW-1185">Reference proteome</keyword>
<dbReference type="InterPro" id="IPR020846">
    <property type="entry name" value="MFS_dom"/>
</dbReference>
<dbReference type="EMBL" id="FPBV01000011">
    <property type="protein sequence ID" value="SFU86939.1"/>
    <property type="molecule type" value="Genomic_DNA"/>
</dbReference>
<keyword evidence="6 7" id="KW-0472">Membrane</keyword>
<dbReference type="CDD" id="cd06173">
    <property type="entry name" value="MFS_MefA_like"/>
    <property type="match status" value="1"/>
</dbReference>
<dbReference type="GO" id="GO:0022857">
    <property type="term" value="F:transmembrane transporter activity"/>
    <property type="evidence" value="ECO:0007669"/>
    <property type="project" value="InterPro"/>
</dbReference>
<organism evidence="9 10">
    <name type="scientific">Alicyclobacillus macrosporangiidus</name>
    <dbReference type="NCBI Taxonomy" id="392015"/>
    <lineage>
        <taxon>Bacteria</taxon>
        <taxon>Bacillati</taxon>
        <taxon>Bacillota</taxon>
        <taxon>Bacilli</taxon>
        <taxon>Bacillales</taxon>
        <taxon>Alicyclobacillaceae</taxon>
        <taxon>Alicyclobacillus</taxon>
    </lineage>
</organism>
<protein>
    <submittedName>
        <fullName evidence="9">Predicted arabinose efflux permease, MFS family</fullName>
    </submittedName>
</protein>
<dbReference type="AlphaFoldDB" id="A0A1I7JP44"/>
<evidence type="ECO:0000256" key="6">
    <source>
        <dbReference type="ARBA" id="ARBA00023136"/>
    </source>
</evidence>
<evidence type="ECO:0000256" key="7">
    <source>
        <dbReference type="SAM" id="Phobius"/>
    </source>
</evidence>
<dbReference type="PROSITE" id="PS50850">
    <property type="entry name" value="MFS"/>
    <property type="match status" value="1"/>
</dbReference>
<dbReference type="PANTHER" id="PTHR23513:SF6">
    <property type="entry name" value="MAJOR FACILITATOR SUPERFAMILY ASSOCIATED DOMAIN-CONTAINING PROTEIN"/>
    <property type="match status" value="1"/>
</dbReference>
<keyword evidence="5 7" id="KW-1133">Transmembrane helix</keyword>
<evidence type="ECO:0000256" key="2">
    <source>
        <dbReference type="ARBA" id="ARBA00022448"/>
    </source>
</evidence>